<name>A0A917KGK5_9PROT</name>
<evidence type="ECO:0000313" key="2">
    <source>
        <dbReference type="Proteomes" id="UP000661507"/>
    </source>
</evidence>
<reference evidence="1" key="1">
    <citation type="journal article" date="2014" name="Int. J. Syst. Evol. Microbiol.">
        <title>Complete genome sequence of Corynebacterium casei LMG S-19264T (=DSM 44701T), isolated from a smear-ripened cheese.</title>
        <authorList>
            <consortium name="US DOE Joint Genome Institute (JGI-PGF)"/>
            <person name="Walter F."/>
            <person name="Albersmeier A."/>
            <person name="Kalinowski J."/>
            <person name="Ruckert C."/>
        </authorList>
    </citation>
    <scope>NUCLEOTIDE SEQUENCE</scope>
    <source>
        <strain evidence="1">CGMCC 1.3617</strain>
    </source>
</reference>
<dbReference type="AlphaFoldDB" id="A0A917KGK5"/>
<gene>
    <name evidence="1" type="ORF">GCM10011320_18190</name>
</gene>
<dbReference type="SUPFAM" id="SSF52540">
    <property type="entry name" value="P-loop containing nucleoside triphosphate hydrolases"/>
    <property type="match status" value="1"/>
</dbReference>
<dbReference type="EMBL" id="BMKW01000004">
    <property type="protein sequence ID" value="GGJ11502.1"/>
    <property type="molecule type" value="Genomic_DNA"/>
</dbReference>
<keyword evidence="2" id="KW-1185">Reference proteome</keyword>
<evidence type="ECO:0008006" key="3">
    <source>
        <dbReference type="Google" id="ProtNLM"/>
    </source>
</evidence>
<comment type="caution">
    <text evidence="1">The sequence shown here is derived from an EMBL/GenBank/DDBJ whole genome shotgun (WGS) entry which is preliminary data.</text>
</comment>
<protein>
    <recommendedName>
        <fullName evidence="3">Sulphotransferase Stf0 domain-containing protein</fullName>
    </recommendedName>
</protein>
<dbReference type="Gene3D" id="3.40.50.300">
    <property type="entry name" value="P-loop containing nucleotide triphosphate hydrolases"/>
    <property type="match status" value="1"/>
</dbReference>
<dbReference type="InterPro" id="IPR027417">
    <property type="entry name" value="P-loop_NTPase"/>
</dbReference>
<dbReference type="Proteomes" id="UP000661507">
    <property type="component" value="Unassembled WGS sequence"/>
</dbReference>
<organism evidence="1 2">
    <name type="scientific">Neoroseomonas lacus</name>
    <dbReference type="NCBI Taxonomy" id="287609"/>
    <lineage>
        <taxon>Bacteria</taxon>
        <taxon>Pseudomonadati</taxon>
        <taxon>Pseudomonadota</taxon>
        <taxon>Alphaproteobacteria</taxon>
        <taxon>Acetobacterales</taxon>
        <taxon>Acetobacteraceae</taxon>
        <taxon>Neoroseomonas</taxon>
    </lineage>
</organism>
<sequence length="278" mass="31542">MKLPEHLAARTIVTIATQRSGTKAFAQSLNSGEVVRSAYEIFLPNNPVASLTRAWAAHLGAHPDFGFSQDELTAFLDEFLIKLHESIDRDYLHFDVMYDNLGVLNTLWTYPIGLPWRNFLMGYMRSRGLLVVHLIRDDILECFASNIIAQTRNLYHTDKDISQREEEPITLDLDRALHYVLPVARTRGLVREAFRDQRRYIELTYPDFIAGDHIAPAAVDALAQALSLSPEAARGLFGPIRMRPTAPDKRRLIANYDEVAAHIAPALAQLAEPRLQRW</sequence>
<accession>A0A917KGK5</accession>
<proteinExistence type="predicted"/>
<dbReference type="RefSeq" id="WP_188966729.1">
    <property type="nucleotide sequence ID" value="NZ_BMKW01000004.1"/>
</dbReference>
<evidence type="ECO:0000313" key="1">
    <source>
        <dbReference type="EMBL" id="GGJ11502.1"/>
    </source>
</evidence>
<reference evidence="1" key="2">
    <citation type="submission" date="2020-09" db="EMBL/GenBank/DDBJ databases">
        <authorList>
            <person name="Sun Q."/>
            <person name="Zhou Y."/>
        </authorList>
    </citation>
    <scope>NUCLEOTIDE SEQUENCE</scope>
    <source>
        <strain evidence="1">CGMCC 1.3617</strain>
    </source>
</reference>